<organism evidence="1 2">
    <name type="scientific">Sinimarinibacterium thermocellulolyticum</name>
    <dbReference type="NCBI Taxonomy" id="3170016"/>
    <lineage>
        <taxon>Bacteria</taxon>
        <taxon>Pseudomonadati</taxon>
        <taxon>Pseudomonadota</taxon>
        <taxon>Gammaproteobacteria</taxon>
        <taxon>Nevskiales</taxon>
        <taxon>Nevskiaceae</taxon>
        <taxon>Sinimarinibacterium</taxon>
    </lineage>
</organism>
<evidence type="ECO:0000313" key="1">
    <source>
        <dbReference type="EMBL" id="MES0875041.1"/>
    </source>
</evidence>
<evidence type="ECO:0000313" key="2">
    <source>
        <dbReference type="Proteomes" id="UP001465331"/>
    </source>
</evidence>
<dbReference type="EMBL" id="JBEPIJ010000020">
    <property type="protein sequence ID" value="MES0875041.1"/>
    <property type="molecule type" value="Genomic_DNA"/>
</dbReference>
<proteinExistence type="predicted"/>
<gene>
    <name evidence="1" type="ORF">ABSH63_13645</name>
</gene>
<comment type="caution">
    <text evidence="1">The sequence shown here is derived from an EMBL/GenBank/DDBJ whole genome shotgun (WGS) entry which is preliminary data.</text>
</comment>
<name>A0ABV2ADT8_9GAMM</name>
<dbReference type="RefSeq" id="WP_352890425.1">
    <property type="nucleotide sequence ID" value="NZ_JBEPIJ010000020.1"/>
</dbReference>
<keyword evidence="2" id="KW-1185">Reference proteome</keyword>
<accession>A0ABV2ADT8</accession>
<dbReference type="Proteomes" id="UP001465331">
    <property type="component" value="Unassembled WGS sequence"/>
</dbReference>
<protein>
    <submittedName>
        <fullName evidence="1">Uncharacterized protein</fullName>
    </submittedName>
</protein>
<sequence>MHIPTPRYRCPLARLQPEPMDVEAVKRQGWREQRVLVVGLDDARLDWTERELIRRIGERLYGSPNATREVRHG</sequence>
<reference evidence="1 2" key="1">
    <citation type="submission" date="2024-06" db="EMBL/GenBank/DDBJ databases">
        <authorList>
            <person name="Li Z."/>
            <person name="Jiang Y."/>
        </authorList>
    </citation>
    <scope>NUCLEOTIDE SEQUENCE [LARGE SCALE GENOMIC DNA]</scope>
    <source>
        <strain evidence="1 2">HSW-8</strain>
    </source>
</reference>